<reference evidence="1 2" key="1">
    <citation type="submission" date="2020-10" db="EMBL/GenBank/DDBJ databases">
        <title>Blautia liquoris sp.nov., isolated from the mud in a fermentation cellar used for the production of Chinese strong-flavoured liquor.</title>
        <authorList>
            <person name="Lu L."/>
        </authorList>
    </citation>
    <scope>NUCLEOTIDE SEQUENCE [LARGE SCALE GENOMIC DNA]</scope>
    <source>
        <strain evidence="1 2">LZLJ-3</strain>
    </source>
</reference>
<evidence type="ECO:0000313" key="2">
    <source>
        <dbReference type="Proteomes" id="UP000593601"/>
    </source>
</evidence>
<dbReference type="InterPro" id="IPR036388">
    <property type="entry name" value="WH-like_DNA-bd_sf"/>
</dbReference>
<evidence type="ECO:0008006" key="3">
    <source>
        <dbReference type="Google" id="ProtNLM"/>
    </source>
</evidence>
<evidence type="ECO:0000313" key="1">
    <source>
        <dbReference type="EMBL" id="QOV20964.1"/>
    </source>
</evidence>
<proteinExistence type="predicted"/>
<dbReference type="Gene3D" id="1.10.10.10">
    <property type="entry name" value="Winged helix-like DNA-binding domain superfamily/Winged helix DNA-binding domain"/>
    <property type="match status" value="1"/>
</dbReference>
<dbReference type="KEGG" id="bliq:INP51_06965"/>
<keyword evidence="2" id="KW-1185">Reference proteome</keyword>
<dbReference type="Proteomes" id="UP000593601">
    <property type="component" value="Chromosome"/>
</dbReference>
<gene>
    <name evidence="1" type="ORF">INP51_06965</name>
</gene>
<name>A0A7M2RLV6_9FIRM</name>
<dbReference type="AlphaFoldDB" id="A0A7M2RLV6"/>
<dbReference type="EMBL" id="CP063304">
    <property type="protein sequence ID" value="QOV20964.1"/>
    <property type="molecule type" value="Genomic_DNA"/>
</dbReference>
<organism evidence="1 2">
    <name type="scientific">Blautia liquoris</name>
    <dbReference type="NCBI Taxonomy" id="2779518"/>
    <lineage>
        <taxon>Bacteria</taxon>
        <taxon>Bacillati</taxon>
        <taxon>Bacillota</taxon>
        <taxon>Clostridia</taxon>
        <taxon>Lachnospirales</taxon>
        <taxon>Lachnospiraceae</taxon>
        <taxon>Blautia</taxon>
    </lineage>
</organism>
<protein>
    <recommendedName>
        <fullName evidence="3">HTH gntR-type domain-containing protein</fullName>
    </recommendedName>
</protein>
<accession>A0A7M2RLV6</accession>
<sequence>MQKAMSRLEREELLYTERTSGRFVTEDRSMIDQTRKELAAIQIQQFMKKMNQMGFGKL</sequence>